<keyword evidence="3" id="KW-1185">Reference proteome</keyword>
<evidence type="ECO:0000313" key="3">
    <source>
        <dbReference type="Proteomes" id="UP001187315"/>
    </source>
</evidence>
<protein>
    <submittedName>
        <fullName evidence="2">Uncharacterized protein</fullName>
    </submittedName>
</protein>
<organism evidence="2 3">
    <name type="scientific">Tachysurus vachellii</name>
    <name type="common">Darkbarbel catfish</name>
    <name type="synonym">Pelteobagrus vachellii</name>
    <dbReference type="NCBI Taxonomy" id="175792"/>
    <lineage>
        <taxon>Eukaryota</taxon>
        <taxon>Metazoa</taxon>
        <taxon>Chordata</taxon>
        <taxon>Craniata</taxon>
        <taxon>Vertebrata</taxon>
        <taxon>Euteleostomi</taxon>
        <taxon>Actinopterygii</taxon>
        <taxon>Neopterygii</taxon>
        <taxon>Teleostei</taxon>
        <taxon>Ostariophysi</taxon>
        <taxon>Siluriformes</taxon>
        <taxon>Bagridae</taxon>
        <taxon>Tachysurus</taxon>
    </lineage>
</organism>
<accession>A0AA88NXU0</accession>
<sequence length="142" mass="15714">MGIKEDKKEVVVEEERKRRSEGGEYREGTAGRQQRTSSLCFHFHTFCDDFQQYPHSIKCATASQDFVQHQHAEGQDGAVGSPTERWPISKQRDIPTSRMRADKGDILTRACGNLDSDLSFISQGGSSDLSHIKVSAKGKAGG</sequence>
<feature type="compositionally biased region" description="Basic and acidic residues" evidence="1">
    <location>
        <begin position="1"/>
        <end position="29"/>
    </location>
</feature>
<evidence type="ECO:0000313" key="2">
    <source>
        <dbReference type="EMBL" id="KAK2866535.1"/>
    </source>
</evidence>
<proteinExistence type="predicted"/>
<name>A0AA88NXU0_TACVA</name>
<feature type="region of interest" description="Disordered" evidence="1">
    <location>
        <begin position="1"/>
        <end position="34"/>
    </location>
</feature>
<evidence type="ECO:0000256" key="1">
    <source>
        <dbReference type="SAM" id="MobiDB-lite"/>
    </source>
</evidence>
<dbReference type="Proteomes" id="UP001187315">
    <property type="component" value="Unassembled WGS sequence"/>
</dbReference>
<dbReference type="AlphaFoldDB" id="A0AA88NXU0"/>
<dbReference type="EMBL" id="JAVHJS010000002">
    <property type="protein sequence ID" value="KAK2866535.1"/>
    <property type="molecule type" value="Genomic_DNA"/>
</dbReference>
<feature type="region of interest" description="Disordered" evidence="1">
    <location>
        <begin position="70"/>
        <end position="97"/>
    </location>
</feature>
<comment type="caution">
    <text evidence="2">The sequence shown here is derived from an EMBL/GenBank/DDBJ whole genome shotgun (WGS) entry which is preliminary data.</text>
</comment>
<gene>
    <name evidence="2" type="ORF">Q7C36_002591</name>
</gene>
<reference evidence="2" key="1">
    <citation type="submission" date="2023-08" db="EMBL/GenBank/DDBJ databases">
        <title>Pelteobagrus vachellii genome.</title>
        <authorList>
            <person name="Liu H."/>
        </authorList>
    </citation>
    <scope>NUCLEOTIDE SEQUENCE</scope>
    <source>
        <strain evidence="2">PRFRI_2022a</strain>
        <tissue evidence="2">Muscle</tissue>
    </source>
</reference>